<keyword evidence="2" id="KW-1185">Reference proteome</keyword>
<reference evidence="1 2" key="1">
    <citation type="journal article" date="2008" name="PLoS Genet.">
        <title>Genomic islands in the pathogenic filamentous fungus Aspergillus fumigatus.</title>
        <authorList>
            <person name="Fedorova N.D."/>
            <person name="Khaldi N."/>
            <person name="Joardar V.S."/>
            <person name="Maiti R."/>
            <person name="Amedeo P."/>
            <person name="Anderson M.J."/>
            <person name="Crabtree J."/>
            <person name="Silva J.C."/>
            <person name="Badger J.H."/>
            <person name="Albarraq A."/>
            <person name="Angiuoli S."/>
            <person name="Bussey H."/>
            <person name="Bowyer P."/>
            <person name="Cotty P.J."/>
            <person name="Dyer P.S."/>
            <person name="Egan A."/>
            <person name="Galens K."/>
            <person name="Fraser-Liggett C.M."/>
            <person name="Haas B.J."/>
            <person name="Inman J.M."/>
            <person name="Kent R."/>
            <person name="Lemieux S."/>
            <person name="Malavazi I."/>
            <person name="Orvis J."/>
            <person name="Roemer T."/>
            <person name="Ronning C.M."/>
            <person name="Sundaram J.P."/>
            <person name="Sutton G."/>
            <person name="Turner G."/>
            <person name="Venter J.C."/>
            <person name="White O.R."/>
            <person name="Whitty B.R."/>
            <person name="Youngman P."/>
            <person name="Wolfe K.H."/>
            <person name="Goldman G.H."/>
            <person name="Wortman J.R."/>
            <person name="Jiang B."/>
            <person name="Denning D.W."/>
            <person name="Nierman W.C."/>
        </authorList>
    </citation>
    <scope>NUCLEOTIDE SEQUENCE [LARGE SCALE GENOMIC DNA]</scope>
    <source>
        <strain evidence="2">CBS 144.89 / FGSC A1163 / CEA10</strain>
    </source>
</reference>
<dbReference type="EMBL" id="DS499599">
    <property type="protein sequence ID" value="EDP49860.1"/>
    <property type="molecule type" value="Genomic_DNA"/>
</dbReference>
<name>B0Y8X9_ASPFC</name>
<gene>
    <name evidence="1" type="ORF">AFUB_078930</name>
</gene>
<evidence type="ECO:0000313" key="2">
    <source>
        <dbReference type="Proteomes" id="UP000001699"/>
    </source>
</evidence>
<protein>
    <submittedName>
        <fullName evidence="1">Uncharacterized protein</fullName>
    </submittedName>
</protein>
<organism evidence="1 2">
    <name type="scientific">Aspergillus fumigatus (strain CBS 144.89 / FGSC A1163 / CEA10)</name>
    <name type="common">Neosartorya fumigata</name>
    <dbReference type="NCBI Taxonomy" id="451804"/>
    <lineage>
        <taxon>Eukaryota</taxon>
        <taxon>Fungi</taxon>
        <taxon>Dikarya</taxon>
        <taxon>Ascomycota</taxon>
        <taxon>Pezizomycotina</taxon>
        <taxon>Eurotiomycetes</taxon>
        <taxon>Eurotiomycetidae</taxon>
        <taxon>Eurotiales</taxon>
        <taxon>Aspergillaceae</taxon>
        <taxon>Aspergillus</taxon>
        <taxon>Aspergillus subgen. Fumigati</taxon>
    </lineage>
</organism>
<proteinExistence type="predicted"/>
<dbReference type="HOGENOM" id="CLU_1165600_0_0_1"/>
<evidence type="ECO:0000313" key="1">
    <source>
        <dbReference type="EMBL" id="EDP49860.1"/>
    </source>
</evidence>
<dbReference type="AlphaFoldDB" id="B0Y8X9"/>
<dbReference type="OrthoDB" id="4509852at2759"/>
<dbReference type="VEuPathDB" id="FungiDB:AFUB_078930"/>
<dbReference type="Proteomes" id="UP000001699">
    <property type="component" value="Unassembled WGS sequence"/>
</dbReference>
<sequence>MYTAAISSRPCSDSHWEDILLITNAADWVITSEVTNISGFLYWRTYRQDRVPERDPLNIIQCSPGPKRKSRVLVGPKLLPLPFRLHLESQLPALEKMAAVSWTTEEAAIAVVLNMWGVSYKTIARLLTLKSANVRGIQHGAGPLYERTEAAVGKKLRRIRDERPELWIEQEGKWDWEAVSRYLHDSQIDQVLLDKLLVLTDDDIETINQVGPLSATRNIAADRSWQTQRADYLFLDAN</sequence>
<accession>B0Y8X9</accession>